<keyword evidence="4" id="KW-1185">Reference proteome</keyword>
<sequence length="442" mass="50284">MVKEREISTNDSITAEGGKDKKKTVTRSLDCKLREEAEIEEVLKKLQKLSKLMRTNAADSHSGVEATDGVYLSSSSSRPCFFDLSSAGRVWNDNHLWVSGECLQRSDEEPLELNNITITEGINCKVSRKESFIDVISREANELKAVLKELEIRRFKRVASKDDKLTWLNEILDGPVDMATVSCTVVRNLAKRKAVKRGAAPHYVTTVSVDDSSKRRKVTSPTKLHEVLEESDKIAEGADLRPGFEVEASLLEEQCRTKAQEKMVAVMDDEFKKFARALRDVQLGFQDRSMELEKRISQLEGEKNQLEENLTRERGAFQLEREKEREAATLKLKEVRAESEAEAERLFTTSVISQNNLAGKLYQLRYTKAEIMAFREGNYKKMEIMDEEEVVEREDGLNIAEKTAADSQETINQEIENSRLRVVDLEGLLKLEKKSSAELQIR</sequence>
<accession>A0A7J7KZP7</accession>
<name>A0A7J7KZP7_9MAGN</name>
<proteinExistence type="predicted"/>
<evidence type="ECO:0000256" key="2">
    <source>
        <dbReference type="SAM" id="MobiDB-lite"/>
    </source>
</evidence>
<reference evidence="3 4" key="1">
    <citation type="journal article" date="2020" name="IScience">
        <title>Genome Sequencing of the Endangered Kingdonia uniflora (Circaeasteraceae, Ranunculales) Reveals Potential Mechanisms of Evolutionary Specialization.</title>
        <authorList>
            <person name="Sun Y."/>
            <person name="Deng T."/>
            <person name="Zhang A."/>
            <person name="Moore M.J."/>
            <person name="Landis J.B."/>
            <person name="Lin N."/>
            <person name="Zhang H."/>
            <person name="Zhang X."/>
            <person name="Huang J."/>
            <person name="Zhang X."/>
            <person name="Sun H."/>
            <person name="Wang H."/>
        </authorList>
    </citation>
    <scope>NUCLEOTIDE SEQUENCE [LARGE SCALE GENOMIC DNA]</scope>
    <source>
        <strain evidence="3">TB1705</strain>
        <tissue evidence="3">Leaf</tissue>
    </source>
</reference>
<gene>
    <name evidence="3" type="ORF">GIB67_028148</name>
</gene>
<comment type="caution">
    <text evidence="3">The sequence shown here is derived from an EMBL/GenBank/DDBJ whole genome shotgun (WGS) entry which is preliminary data.</text>
</comment>
<keyword evidence="1" id="KW-0175">Coiled coil</keyword>
<protein>
    <submittedName>
        <fullName evidence="3">Uncharacterized protein</fullName>
    </submittedName>
</protein>
<evidence type="ECO:0000256" key="1">
    <source>
        <dbReference type="SAM" id="Coils"/>
    </source>
</evidence>
<evidence type="ECO:0000313" key="4">
    <source>
        <dbReference type="Proteomes" id="UP000541444"/>
    </source>
</evidence>
<organism evidence="3 4">
    <name type="scientific">Kingdonia uniflora</name>
    <dbReference type="NCBI Taxonomy" id="39325"/>
    <lineage>
        <taxon>Eukaryota</taxon>
        <taxon>Viridiplantae</taxon>
        <taxon>Streptophyta</taxon>
        <taxon>Embryophyta</taxon>
        <taxon>Tracheophyta</taxon>
        <taxon>Spermatophyta</taxon>
        <taxon>Magnoliopsida</taxon>
        <taxon>Ranunculales</taxon>
        <taxon>Circaeasteraceae</taxon>
        <taxon>Kingdonia</taxon>
    </lineage>
</organism>
<feature type="coiled-coil region" evidence="1">
    <location>
        <begin position="289"/>
        <end position="316"/>
    </location>
</feature>
<evidence type="ECO:0000313" key="3">
    <source>
        <dbReference type="EMBL" id="KAF6135829.1"/>
    </source>
</evidence>
<dbReference type="AlphaFoldDB" id="A0A7J7KZP7"/>
<feature type="region of interest" description="Disordered" evidence="2">
    <location>
        <begin position="1"/>
        <end position="25"/>
    </location>
</feature>
<dbReference type="Proteomes" id="UP000541444">
    <property type="component" value="Unassembled WGS sequence"/>
</dbReference>
<dbReference type="EMBL" id="JACGCM010002776">
    <property type="protein sequence ID" value="KAF6135829.1"/>
    <property type="molecule type" value="Genomic_DNA"/>
</dbReference>